<dbReference type="RefSeq" id="WP_129888230.1">
    <property type="nucleotide sequence ID" value="NZ_CP035758.1"/>
</dbReference>
<dbReference type="Gene3D" id="1.10.443.10">
    <property type="entry name" value="Intergrase catalytic core"/>
    <property type="match status" value="1"/>
</dbReference>
<dbReference type="PROSITE" id="PS51898">
    <property type="entry name" value="TYR_RECOMBINASE"/>
    <property type="match status" value="1"/>
</dbReference>
<dbReference type="InterPro" id="IPR013762">
    <property type="entry name" value="Integrase-like_cat_sf"/>
</dbReference>
<evidence type="ECO:0000256" key="1">
    <source>
        <dbReference type="ARBA" id="ARBA00023172"/>
    </source>
</evidence>
<gene>
    <name evidence="3" type="ORF">EPA93_14635</name>
</gene>
<dbReference type="OrthoDB" id="9785687at2"/>
<keyword evidence="4" id="KW-1185">Reference proteome</keyword>
<dbReference type="KEGG" id="kbs:EPA93_14635"/>
<evidence type="ECO:0000313" key="3">
    <source>
        <dbReference type="EMBL" id="QBD77167.1"/>
    </source>
</evidence>
<organism evidence="3 4">
    <name type="scientific">Ktedonosporobacter rubrisoli</name>
    <dbReference type="NCBI Taxonomy" id="2509675"/>
    <lineage>
        <taxon>Bacteria</taxon>
        <taxon>Bacillati</taxon>
        <taxon>Chloroflexota</taxon>
        <taxon>Ktedonobacteria</taxon>
        <taxon>Ktedonobacterales</taxon>
        <taxon>Ktedonosporobacteraceae</taxon>
        <taxon>Ktedonosporobacter</taxon>
    </lineage>
</organism>
<reference evidence="3 4" key="1">
    <citation type="submission" date="2019-01" db="EMBL/GenBank/DDBJ databases">
        <title>Ktedonosporobacter rubrisoli SCAWS-G2.</title>
        <authorList>
            <person name="Huang Y."/>
            <person name="Yan B."/>
        </authorList>
    </citation>
    <scope>NUCLEOTIDE SEQUENCE [LARGE SCALE GENOMIC DNA]</scope>
    <source>
        <strain evidence="3 4">SCAWS-G2</strain>
    </source>
</reference>
<dbReference type="GO" id="GO:0015074">
    <property type="term" value="P:DNA integration"/>
    <property type="evidence" value="ECO:0007669"/>
    <property type="project" value="InterPro"/>
</dbReference>
<dbReference type="InterPro" id="IPR002104">
    <property type="entry name" value="Integrase_catalytic"/>
</dbReference>
<dbReference type="Proteomes" id="UP000290365">
    <property type="component" value="Chromosome"/>
</dbReference>
<sequence length="172" mass="19943">MRGKAIFALGYWAGCQVSDVAHLLMEHTHVEPKIGWLRVGHKGEKFREIDLLNEARRPLNEYLLHGGRDRESLYVFTSQRALQLSEAGIHHWFRTLKRSATQEQWELIADVTFHDLRHDFAHRARAAGWSLEELAYYLGHVTVKGTPAIQTTVRYTQVSWSRVKEKLKLLKG</sequence>
<protein>
    <recommendedName>
        <fullName evidence="2">Tyr recombinase domain-containing protein</fullName>
    </recommendedName>
</protein>
<evidence type="ECO:0000259" key="2">
    <source>
        <dbReference type="PROSITE" id="PS51898"/>
    </source>
</evidence>
<dbReference type="EMBL" id="CP035758">
    <property type="protein sequence ID" value="QBD77167.1"/>
    <property type="molecule type" value="Genomic_DNA"/>
</dbReference>
<keyword evidence="1" id="KW-0233">DNA recombination</keyword>
<evidence type="ECO:0000313" key="4">
    <source>
        <dbReference type="Proteomes" id="UP000290365"/>
    </source>
</evidence>
<proteinExistence type="predicted"/>
<dbReference type="CDD" id="cd00397">
    <property type="entry name" value="DNA_BRE_C"/>
    <property type="match status" value="1"/>
</dbReference>
<dbReference type="SUPFAM" id="SSF56349">
    <property type="entry name" value="DNA breaking-rejoining enzymes"/>
    <property type="match status" value="1"/>
</dbReference>
<feature type="domain" description="Tyr recombinase" evidence="2">
    <location>
        <begin position="1"/>
        <end position="168"/>
    </location>
</feature>
<dbReference type="AlphaFoldDB" id="A0A4P6JP81"/>
<dbReference type="GO" id="GO:0003677">
    <property type="term" value="F:DNA binding"/>
    <property type="evidence" value="ECO:0007669"/>
    <property type="project" value="InterPro"/>
</dbReference>
<name>A0A4P6JP81_KTERU</name>
<dbReference type="InterPro" id="IPR011010">
    <property type="entry name" value="DNA_brk_join_enz"/>
</dbReference>
<accession>A0A4P6JP81</accession>
<dbReference type="GO" id="GO:0006310">
    <property type="term" value="P:DNA recombination"/>
    <property type="evidence" value="ECO:0007669"/>
    <property type="project" value="UniProtKB-KW"/>
</dbReference>
<dbReference type="Pfam" id="PF00589">
    <property type="entry name" value="Phage_integrase"/>
    <property type="match status" value="1"/>
</dbReference>